<name>A0A1A9ZJH0_GLOPL</name>
<sequence length="281" mass="30850">MILITLKRMKYPLDIISAKLCDVWSTALNMSGFLVTSNVEMSEVKTGIVFISILLAKFSIEDIFGITCAPALNAFSFSICGLNTVFSTDMFSPTSLLSFSISPCSPLASNSCNFSVLPLWESYSCNSRSQSSSVSLTAGLDVLFRASYAGLMVSSRELQRLPTGPCTRLSHSHSRSLSFRSLEMTLPRRPPLFSRMQKRSSAPSRSRKRFVPGPRLLKPPTSSTSSSSQLWRARNVVFTGIFNAYHPSKTSNGNFLGGVTGFKLESTRFVLQTSDYVLPNG</sequence>
<reference evidence="2" key="2">
    <citation type="submission" date="2020-05" db="UniProtKB">
        <authorList>
            <consortium name="EnsemblMetazoa"/>
        </authorList>
    </citation>
    <scope>IDENTIFICATION</scope>
    <source>
        <strain evidence="2">IAEA</strain>
    </source>
</reference>
<dbReference type="Proteomes" id="UP000092445">
    <property type="component" value="Unassembled WGS sequence"/>
</dbReference>
<protein>
    <submittedName>
        <fullName evidence="2">Uncharacterized protein</fullName>
    </submittedName>
</protein>
<evidence type="ECO:0000313" key="3">
    <source>
        <dbReference type="Proteomes" id="UP000092445"/>
    </source>
</evidence>
<dbReference type="EnsemblMetazoa" id="GPAI016802-RA">
    <property type="protein sequence ID" value="GPAI016802-PA"/>
    <property type="gene ID" value="GPAI016802"/>
</dbReference>
<feature type="region of interest" description="Disordered" evidence="1">
    <location>
        <begin position="195"/>
        <end position="228"/>
    </location>
</feature>
<keyword evidence="3" id="KW-1185">Reference proteome</keyword>
<organism evidence="2 3">
    <name type="scientific">Glossina pallidipes</name>
    <name type="common">Tsetse fly</name>
    <dbReference type="NCBI Taxonomy" id="7398"/>
    <lineage>
        <taxon>Eukaryota</taxon>
        <taxon>Metazoa</taxon>
        <taxon>Ecdysozoa</taxon>
        <taxon>Arthropoda</taxon>
        <taxon>Hexapoda</taxon>
        <taxon>Insecta</taxon>
        <taxon>Pterygota</taxon>
        <taxon>Neoptera</taxon>
        <taxon>Endopterygota</taxon>
        <taxon>Diptera</taxon>
        <taxon>Brachycera</taxon>
        <taxon>Muscomorpha</taxon>
        <taxon>Hippoboscoidea</taxon>
        <taxon>Glossinidae</taxon>
        <taxon>Glossina</taxon>
    </lineage>
</organism>
<proteinExistence type="predicted"/>
<reference evidence="3" key="1">
    <citation type="submission" date="2014-03" db="EMBL/GenBank/DDBJ databases">
        <authorList>
            <person name="Aksoy S."/>
            <person name="Warren W."/>
            <person name="Wilson R.K."/>
        </authorList>
    </citation>
    <scope>NUCLEOTIDE SEQUENCE [LARGE SCALE GENOMIC DNA]</scope>
    <source>
        <strain evidence="3">IAEA</strain>
    </source>
</reference>
<evidence type="ECO:0000256" key="1">
    <source>
        <dbReference type="SAM" id="MobiDB-lite"/>
    </source>
</evidence>
<evidence type="ECO:0000313" key="2">
    <source>
        <dbReference type="EnsemblMetazoa" id="GPAI016802-PA"/>
    </source>
</evidence>
<accession>A0A1A9ZJH0</accession>
<dbReference type="VEuPathDB" id="VectorBase:GPAI016802"/>
<dbReference type="AlphaFoldDB" id="A0A1A9ZJH0"/>